<dbReference type="EMBL" id="LYPA01000046">
    <property type="protein sequence ID" value="OBR66521.1"/>
    <property type="molecule type" value="Genomic_DNA"/>
</dbReference>
<proteinExistence type="predicted"/>
<feature type="compositionally biased region" description="Basic residues" evidence="1">
    <location>
        <begin position="68"/>
        <end position="83"/>
    </location>
</feature>
<comment type="caution">
    <text evidence="2">The sequence shown here is derived from an EMBL/GenBank/DDBJ whole genome shotgun (WGS) entry which is preliminary data.</text>
</comment>
<gene>
    <name evidence="2" type="ORF">A7K91_03505</name>
</gene>
<evidence type="ECO:0000256" key="1">
    <source>
        <dbReference type="SAM" id="MobiDB-lite"/>
    </source>
</evidence>
<organism evidence="2 3">
    <name type="scientific">Paenibacillus oryzae</name>
    <dbReference type="NCBI Taxonomy" id="1844972"/>
    <lineage>
        <taxon>Bacteria</taxon>
        <taxon>Bacillati</taxon>
        <taxon>Bacillota</taxon>
        <taxon>Bacilli</taxon>
        <taxon>Bacillales</taxon>
        <taxon>Paenibacillaceae</taxon>
        <taxon>Paenibacillus</taxon>
    </lineage>
</organism>
<name>A0A1A5YLL2_9BACL</name>
<feature type="region of interest" description="Disordered" evidence="1">
    <location>
        <begin position="64"/>
        <end position="83"/>
    </location>
</feature>
<evidence type="ECO:0000313" key="2">
    <source>
        <dbReference type="EMBL" id="OBR66521.1"/>
    </source>
</evidence>
<accession>A0A1A5YLL2</accession>
<evidence type="ECO:0000313" key="3">
    <source>
        <dbReference type="Proteomes" id="UP000092024"/>
    </source>
</evidence>
<reference evidence="2 3" key="1">
    <citation type="submission" date="2016-05" db="EMBL/GenBank/DDBJ databases">
        <title>Paenibacillus oryzae. sp. nov., isolated from the rice root.</title>
        <authorList>
            <person name="Zhang J."/>
            <person name="Zhang X."/>
        </authorList>
    </citation>
    <scope>NUCLEOTIDE SEQUENCE [LARGE SCALE GENOMIC DNA]</scope>
    <source>
        <strain evidence="2 3">1DrF-4</strain>
    </source>
</reference>
<dbReference type="Proteomes" id="UP000092024">
    <property type="component" value="Unassembled WGS sequence"/>
</dbReference>
<dbReference type="AlphaFoldDB" id="A0A1A5YLL2"/>
<dbReference type="RefSeq" id="WP_068681776.1">
    <property type="nucleotide sequence ID" value="NZ_LYPA01000046.1"/>
</dbReference>
<keyword evidence="3" id="KW-1185">Reference proteome</keyword>
<dbReference type="OrthoDB" id="2928696at2"/>
<protein>
    <submittedName>
        <fullName evidence="2">Uncharacterized protein</fullName>
    </submittedName>
</protein>
<sequence length="83" mass="9254">MAKTTRGKGLWKTPSRGRGICPLCLSTRVKLLYSATNSEGKLLKVCKKCNSVDAATADKAVPTEHLGYRRKHRKELNRQKAAR</sequence>